<proteinExistence type="predicted"/>
<dbReference type="PANTHER" id="PTHR48261">
    <property type="entry name" value="ACETYLGLUCOSAMINYLTRANSFERASE"/>
    <property type="match status" value="1"/>
</dbReference>
<dbReference type="EMBL" id="KV784354">
    <property type="protein sequence ID" value="OEU20533.1"/>
    <property type="molecule type" value="Genomic_DNA"/>
</dbReference>
<evidence type="ECO:0000256" key="4">
    <source>
        <dbReference type="ARBA" id="ARBA00023157"/>
    </source>
</evidence>
<feature type="non-terminal residue" evidence="6">
    <location>
        <position position="1"/>
    </location>
</feature>
<reference evidence="6 7" key="1">
    <citation type="submission" date="2016-09" db="EMBL/GenBank/DDBJ databases">
        <title>Extensive genetic diversity and differential bi-allelic expression allows diatom success in the polar Southern Ocean.</title>
        <authorList>
            <consortium name="DOE Joint Genome Institute"/>
            <person name="Mock T."/>
            <person name="Otillar R.P."/>
            <person name="Strauss J."/>
            <person name="Dupont C."/>
            <person name="Frickenhaus S."/>
            <person name="Maumus F."/>
            <person name="Mcmullan M."/>
            <person name="Sanges R."/>
            <person name="Schmutz J."/>
            <person name="Toseland A."/>
            <person name="Valas R."/>
            <person name="Veluchamy A."/>
            <person name="Ward B.J."/>
            <person name="Allen A."/>
            <person name="Barry K."/>
            <person name="Falciatore A."/>
            <person name="Ferrante M."/>
            <person name="Fortunato A.E."/>
            <person name="Gloeckner G."/>
            <person name="Gruber A."/>
            <person name="Hipkin R."/>
            <person name="Janech M."/>
            <person name="Kroth P."/>
            <person name="Leese F."/>
            <person name="Lindquist E."/>
            <person name="Lyon B.R."/>
            <person name="Martin J."/>
            <person name="Mayer C."/>
            <person name="Parker M."/>
            <person name="Quesneville H."/>
            <person name="Raymond J."/>
            <person name="Uhlig C."/>
            <person name="Valentin K.U."/>
            <person name="Worden A.Z."/>
            <person name="Armbrust E.V."/>
            <person name="Bowler C."/>
            <person name="Green B."/>
            <person name="Moulton V."/>
            <person name="Van Oosterhout C."/>
            <person name="Grigoriev I."/>
        </authorList>
    </citation>
    <scope>NUCLEOTIDE SEQUENCE [LARGE SCALE GENOMIC DNA]</scope>
    <source>
        <strain evidence="6 7">CCMP1102</strain>
    </source>
</reference>
<keyword evidence="3" id="KW-0472">Membrane</keyword>
<keyword evidence="7" id="KW-1185">Reference proteome</keyword>
<feature type="domain" description="Glycosyl transferase 64" evidence="5">
    <location>
        <begin position="1"/>
        <end position="238"/>
    </location>
</feature>
<name>A0A1E7FRS8_9STRA</name>
<evidence type="ECO:0000256" key="3">
    <source>
        <dbReference type="ARBA" id="ARBA00023136"/>
    </source>
</evidence>
<organism evidence="6 7">
    <name type="scientific">Fragilariopsis cylindrus CCMP1102</name>
    <dbReference type="NCBI Taxonomy" id="635003"/>
    <lineage>
        <taxon>Eukaryota</taxon>
        <taxon>Sar</taxon>
        <taxon>Stramenopiles</taxon>
        <taxon>Ochrophyta</taxon>
        <taxon>Bacillariophyta</taxon>
        <taxon>Bacillariophyceae</taxon>
        <taxon>Bacillariophycidae</taxon>
        <taxon>Bacillariales</taxon>
        <taxon>Bacillariaceae</taxon>
        <taxon>Fragilariopsis</taxon>
    </lineage>
</organism>
<feature type="non-terminal residue" evidence="6">
    <location>
        <position position="238"/>
    </location>
</feature>
<evidence type="ECO:0000259" key="5">
    <source>
        <dbReference type="Pfam" id="PF09258"/>
    </source>
</evidence>
<dbReference type="PANTHER" id="PTHR48261:SF2">
    <property type="entry name" value="ACETYLGLUCOSAMINYLTRANSFERASE"/>
    <property type="match status" value="1"/>
</dbReference>
<dbReference type="GO" id="GO:0016020">
    <property type="term" value="C:membrane"/>
    <property type="evidence" value="ECO:0007669"/>
    <property type="project" value="UniProtKB-SubCell"/>
</dbReference>
<accession>A0A1E7FRS8</accession>
<dbReference type="OrthoDB" id="5954868at2759"/>
<dbReference type="KEGG" id="fcy:FRACYDRAFT_160829"/>
<evidence type="ECO:0000313" key="7">
    <source>
        <dbReference type="Proteomes" id="UP000095751"/>
    </source>
</evidence>
<evidence type="ECO:0000256" key="2">
    <source>
        <dbReference type="ARBA" id="ARBA00022679"/>
    </source>
</evidence>
<dbReference type="Gene3D" id="3.90.550.10">
    <property type="entry name" value="Spore Coat Polysaccharide Biosynthesis Protein SpsA, Chain A"/>
    <property type="match status" value="1"/>
</dbReference>
<dbReference type="AlphaFoldDB" id="A0A1E7FRS8"/>
<dbReference type="InterPro" id="IPR029044">
    <property type="entry name" value="Nucleotide-diphossugar_trans"/>
</dbReference>
<keyword evidence="4" id="KW-1015">Disulfide bond</keyword>
<protein>
    <submittedName>
        <fullName evidence="6">Nucleotide-diphospho-sugar transferase</fullName>
    </submittedName>
</protein>
<evidence type="ECO:0000313" key="6">
    <source>
        <dbReference type="EMBL" id="OEU20533.1"/>
    </source>
</evidence>
<dbReference type="Pfam" id="PF09258">
    <property type="entry name" value="Glyco_transf_64"/>
    <property type="match status" value="1"/>
</dbReference>
<keyword evidence="2 6" id="KW-0808">Transferase</keyword>
<dbReference type="InParanoid" id="A0A1E7FRS8"/>
<comment type="subcellular location">
    <subcellularLocation>
        <location evidence="1">Membrane</location>
    </subcellularLocation>
</comment>
<dbReference type="InterPro" id="IPR004263">
    <property type="entry name" value="Exostosin"/>
</dbReference>
<dbReference type="InterPro" id="IPR015338">
    <property type="entry name" value="GT64_dom"/>
</dbReference>
<gene>
    <name evidence="6" type="ORF">FRACYDRAFT_160829</name>
</gene>
<evidence type="ECO:0000256" key="1">
    <source>
        <dbReference type="ARBA" id="ARBA00004370"/>
    </source>
</evidence>
<dbReference type="Proteomes" id="UP000095751">
    <property type="component" value="Unassembled WGS sequence"/>
</dbReference>
<dbReference type="GO" id="GO:0016757">
    <property type="term" value="F:glycosyltransferase activity"/>
    <property type="evidence" value="ECO:0007669"/>
    <property type="project" value="InterPro"/>
</dbReference>
<sequence length="238" mass="27353">YTIRINTWRRPEQLVVSVKHHASCPGVKQIQIIWCDKENDPPKEIIDMMMMTTVNNSTNKKIVIERHVENTLNERFNIIEPVPTIGILSIDDDVLRPCEAIDSGFFKWVKSPHRMVGFDARNHVENEDGSWEYGTTKKENKYSLSLTRYCFIHRDYMTQYMSNLPKAILDTVENYFNCEDIAMTLMISSQTQGQPPLLADLWAMNSMIKLDVKAGISGGSSHKKNRDNCVDYFASLLG</sequence>